<keyword evidence="2" id="KW-0645">Protease</keyword>
<proteinExistence type="predicted"/>
<dbReference type="InterPro" id="IPR025748">
    <property type="entry name" value="PrcB_C_dom"/>
</dbReference>
<accession>A0A495M553</accession>
<name>A0A495M553_9FLAO</name>
<dbReference type="GO" id="GO:0008233">
    <property type="term" value="F:peptidase activity"/>
    <property type="evidence" value="ECO:0007669"/>
    <property type="project" value="UniProtKB-KW"/>
</dbReference>
<reference evidence="2 3" key="1">
    <citation type="submission" date="2018-10" db="EMBL/GenBank/DDBJ databases">
        <title>Genomic Encyclopedia of Archaeal and Bacterial Type Strains, Phase II (KMG-II): from individual species to whole genera.</title>
        <authorList>
            <person name="Goeker M."/>
        </authorList>
    </citation>
    <scope>NUCLEOTIDE SEQUENCE [LARGE SCALE GENOMIC DNA]</scope>
    <source>
        <strain evidence="2 3">DSM 29537</strain>
    </source>
</reference>
<evidence type="ECO:0000259" key="1">
    <source>
        <dbReference type="Pfam" id="PF14343"/>
    </source>
</evidence>
<comment type="caution">
    <text evidence="2">The sequence shown here is derived from an EMBL/GenBank/DDBJ whole genome shotgun (WGS) entry which is preliminary data.</text>
</comment>
<feature type="domain" description="PrcB C-terminal" evidence="1">
    <location>
        <begin position="87"/>
        <end position="143"/>
    </location>
</feature>
<dbReference type="AlphaFoldDB" id="A0A495M553"/>
<dbReference type="RefSeq" id="WP_121377115.1">
    <property type="nucleotide sequence ID" value="NZ_RBLC01000004.1"/>
</dbReference>
<dbReference type="OrthoDB" id="1377159at2"/>
<dbReference type="GO" id="GO:0006508">
    <property type="term" value="P:proteolysis"/>
    <property type="evidence" value="ECO:0007669"/>
    <property type="project" value="UniProtKB-KW"/>
</dbReference>
<dbReference type="EMBL" id="RBLC01000004">
    <property type="protein sequence ID" value="RKS20455.1"/>
    <property type="molecule type" value="Genomic_DNA"/>
</dbReference>
<evidence type="ECO:0000313" key="3">
    <source>
        <dbReference type="Proteomes" id="UP000277579"/>
    </source>
</evidence>
<keyword evidence="2" id="KW-0378">Hydrolase</keyword>
<dbReference type="PROSITE" id="PS51257">
    <property type="entry name" value="PROKAR_LIPOPROTEIN"/>
    <property type="match status" value="1"/>
</dbReference>
<dbReference type="Pfam" id="PF14343">
    <property type="entry name" value="PrcB_C"/>
    <property type="match status" value="1"/>
</dbReference>
<sequence>MKKLILVPFIVLLFSCDSTKKTTDQKPAADGKKNPSTALYQILSESAYQGKTEKSYEIIKDNASLVKLYEAVNDPQVPKVDFSKERIVALFMGEKSSGGYAIKVKNVSEKGGKIYVAVEETKPGSGDIVTMSFTSPYTIVKINSTKEIIFQ</sequence>
<organism evidence="2 3">
    <name type="scientific">Flavobacterium endophyticum</name>
    <dbReference type="NCBI Taxonomy" id="1540163"/>
    <lineage>
        <taxon>Bacteria</taxon>
        <taxon>Pseudomonadati</taxon>
        <taxon>Bacteroidota</taxon>
        <taxon>Flavobacteriia</taxon>
        <taxon>Flavobacteriales</taxon>
        <taxon>Flavobacteriaceae</taxon>
        <taxon>Flavobacterium</taxon>
    </lineage>
</organism>
<protein>
    <submittedName>
        <fullName evidence="2">Protease stability complex PrcB-like protein</fullName>
    </submittedName>
</protein>
<gene>
    <name evidence="2" type="ORF">CLV94_2834</name>
</gene>
<evidence type="ECO:0000313" key="2">
    <source>
        <dbReference type="EMBL" id="RKS20455.1"/>
    </source>
</evidence>
<dbReference type="Proteomes" id="UP000277579">
    <property type="component" value="Unassembled WGS sequence"/>
</dbReference>
<keyword evidence="3" id="KW-1185">Reference proteome</keyword>